<comment type="caution">
    <text evidence="1">The sequence shown here is derived from an EMBL/GenBank/DDBJ whole genome shotgun (WGS) entry which is preliminary data.</text>
</comment>
<evidence type="ECO:0000313" key="1">
    <source>
        <dbReference type="EMBL" id="KAA0702474.1"/>
    </source>
</evidence>
<accession>A0A5A9MXH3</accession>
<sequence>MFTQVQSACMKGVESRRQNSQTTNGIEARALHFMGTKKLGLCVCSKKINGYSMMAVSLPTLSTEDLLEKLKESGINITEDEARKFRELQQVVDCLLDSPFHPFLEIFRPSLMTKNHARSPLRTDTEFHEAMIEHTMYPTNAEYVQVAKELIVKYPFLKDLEGNGYHTWHQSLKRKFKSDRAPLIHEDEVRKRKEKFGHTRVRLTEQSPTACCRSESRLLKIAENELQGVKENTYGGYE</sequence>
<proteinExistence type="predicted"/>
<dbReference type="Proteomes" id="UP000324632">
    <property type="component" value="Chromosome 25"/>
</dbReference>
<dbReference type="EMBL" id="SOYY01000025">
    <property type="protein sequence ID" value="KAA0702474.1"/>
    <property type="molecule type" value="Genomic_DNA"/>
</dbReference>
<evidence type="ECO:0000313" key="2">
    <source>
        <dbReference type="Proteomes" id="UP000324632"/>
    </source>
</evidence>
<protein>
    <submittedName>
        <fullName evidence="1">Uncharacterized protein</fullName>
    </submittedName>
</protein>
<keyword evidence="2" id="KW-1185">Reference proteome</keyword>
<dbReference type="AlphaFoldDB" id="A0A5A9MXH3"/>
<reference evidence="1 2" key="1">
    <citation type="journal article" date="2019" name="Mol. Ecol. Resour.">
        <title>Chromosome-level genome assembly of Triplophysa tibetana, a fish adapted to the harsh high-altitude environment of the Tibetan Plateau.</title>
        <authorList>
            <person name="Yang X."/>
            <person name="Liu H."/>
            <person name="Ma Z."/>
            <person name="Zou Y."/>
            <person name="Zou M."/>
            <person name="Mao Y."/>
            <person name="Li X."/>
            <person name="Wang H."/>
            <person name="Chen T."/>
            <person name="Wang W."/>
            <person name="Yang R."/>
        </authorList>
    </citation>
    <scope>NUCLEOTIDE SEQUENCE [LARGE SCALE GENOMIC DNA]</scope>
    <source>
        <strain evidence="1">TTIB1903HZAU</strain>
        <tissue evidence="1">Muscle</tissue>
    </source>
</reference>
<name>A0A5A9MXH3_9TELE</name>
<organism evidence="1 2">
    <name type="scientific">Triplophysa tibetana</name>
    <dbReference type="NCBI Taxonomy" id="1572043"/>
    <lineage>
        <taxon>Eukaryota</taxon>
        <taxon>Metazoa</taxon>
        <taxon>Chordata</taxon>
        <taxon>Craniata</taxon>
        <taxon>Vertebrata</taxon>
        <taxon>Euteleostomi</taxon>
        <taxon>Actinopterygii</taxon>
        <taxon>Neopterygii</taxon>
        <taxon>Teleostei</taxon>
        <taxon>Ostariophysi</taxon>
        <taxon>Cypriniformes</taxon>
        <taxon>Nemacheilidae</taxon>
        <taxon>Triplophysa</taxon>
    </lineage>
</organism>
<dbReference type="PANTHER" id="PTHR31025:SF9">
    <property type="entry name" value="SI:DKEY-286J15.1"/>
    <property type="match status" value="1"/>
</dbReference>
<gene>
    <name evidence="1" type="ORF">E1301_Tti018962</name>
</gene>
<dbReference type="PANTHER" id="PTHR31025">
    <property type="entry name" value="SI:CH211-196P9.1-RELATED"/>
    <property type="match status" value="1"/>
</dbReference>